<keyword evidence="4" id="KW-1185">Reference proteome</keyword>
<evidence type="ECO:0000313" key="3">
    <source>
        <dbReference type="EMBL" id="AEV33295.1"/>
    </source>
</evidence>
<dbReference type="InterPro" id="IPR002591">
    <property type="entry name" value="Phosphodiest/P_Trfase"/>
</dbReference>
<dbReference type="GO" id="GO:0016787">
    <property type="term" value="F:hydrolase activity"/>
    <property type="evidence" value="ECO:0007669"/>
    <property type="project" value="UniProtKB-ARBA"/>
</dbReference>
<gene>
    <name evidence="3" type="ordered locus">Oweho_2323</name>
</gene>
<dbReference type="Gene3D" id="3.40.720.10">
    <property type="entry name" value="Alkaline Phosphatase, subunit A"/>
    <property type="match status" value="1"/>
</dbReference>
<dbReference type="HOGENOM" id="CLU_653526_0_0_10"/>
<dbReference type="InterPro" id="IPR026444">
    <property type="entry name" value="Secre_tail"/>
</dbReference>
<protein>
    <submittedName>
        <fullName evidence="3">Putative AP superfamily protein</fullName>
    </submittedName>
</protein>
<keyword evidence="1" id="KW-0732">Signal</keyword>
<dbReference type="NCBIfam" id="TIGR04183">
    <property type="entry name" value="Por_Secre_tail"/>
    <property type="match status" value="1"/>
</dbReference>
<dbReference type="PANTHER" id="PTHR10151">
    <property type="entry name" value="ECTONUCLEOTIDE PYROPHOSPHATASE/PHOSPHODIESTERASE"/>
    <property type="match status" value="1"/>
</dbReference>
<dbReference type="Pfam" id="PF18962">
    <property type="entry name" value="Por_Secre_tail"/>
    <property type="match status" value="1"/>
</dbReference>
<proteinExistence type="predicted"/>
<dbReference type="STRING" id="926562.Oweho_2323"/>
<name>G8R675_OWEHD</name>
<evidence type="ECO:0000259" key="2">
    <source>
        <dbReference type="Pfam" id="PF18962"/>
    </source>
</evidence>
<dbReference type="OrthoDB" id="279982at2"/>
<dbReference type="InterPro" id="IPR017850">
    <property type="entry name" value="Alkaline_phosphatase_core_sf"/>
</dbReference>
<reference evidence="3 4" key="1">
    <citation type="journal article" date="2012" name="Stand. Genomic Sci.">
        <title>Genome sequence of the orange-pigmented seawater bacterium Owenweeksia hongkongensis type strain (UST20020801(T)).</title>
        <authorList>
            <person name="Riedel T."/>
            <person name="Held B."/>
            <person name="Nolan M."/>
            <person name="Lucas S."/>
            <person name="Lapidus A."/>
            <person name="Tice H."/>
            <person name="Del Rio T.G."/>
            <person name="Cheng J.F."/>
            <person name="Han C."/>
            <person name="Tapia R."/>
            <person name="Goodwin L.A."/>
            <person name="Pitluck S."/>
            <person name="Liolios K."/>
            <person name="Mavromatis K."/>
            <person name="Pagani I."/>
            <person name="Ivanova N."/>
            <person name="Mikhailova N."/>
            <person name="Pati A."/>
            <person name="Chen A."/>
            <person name="Palaniappan K."/>
            <person name="Rohde M."/>
            <person name="Tindall B.J."/>
            <person name="Detter J.C."/>
            <person name="Goker M."/>
            <person name="Woyke T."/>
            <person name="Bristow J."/>
            <person name="Eisen J.A."/>
            <person name="Markowitz V."/>
            <person name="Hugenholtz P."/>
            <person name="Klenk H.P."/>
            <person name="Kyrpides N.C."/>
        </authorList>
    </citation>
    <scope>NUCLEOTIDE SEQUENCE</scope>
    <source>
        <strain evidence="4">DSM 17368 / JCM 12287 / NRRL B-23963</strain>
    </source>
</reference>
<accession>G8R675</accession>
<dbReference type="AlphaFoldDB" id="G8R675"/>
<dbReference type="PANTHER" id="PTHR10151:SF120">
    <property type="entry name" value="BIS(5'-ADENOSYL)-TRIPHOSPHATASE"/>
    <property type="match status" value="1"/>
</dbReference>
<dbReference type="RefSeq" id="WP_014202644.1">
    <property type="nucleotide sequence ID" value="NC_016599.1"/>
</dbReference>
<dbReference type="SUPFAM" id="SSF53649">
    <property type="entry name" value="Alkaline phosphatase-like"/>
    <property type="match status" value="1"/>
</dbReference>
<dbReference type="eggNOG" id="COG1524">
    <property type="taxonomic scope" value="Bacteria"/>
</dbReference>
<evidence type="ECO:0000256" key="1">
    <source>
        <dbReference type="ARBA" id="ARBA00022729"/>
    </source>
</evidence>
<evidence type="ECO:0000313" key="4">
    <source>
        <dbReference type="Proteomes" id="UP000005631"/>
    </source>
</evidence>
<dbReference type="Proteomes" id="UP000005631">
    <property type="component" value="Chromosome"/>
</dbReference>
<dbReference type="Pfam" id="PF01663">
    <property type="entry name" value="Phosphodiest"/>
    <property type="match status" value="1"/>
</dbReference>
<sequence length="420" mass="45672">MKKRVQFFAALTLGVLMGTAGYAQKTFKERKVLFIGIDGVRSDALNAANTPNMDSLMNAGISTFDSWHLGITSSGPSWSSMLTGVWEPKHGVTNNSYGGADYGNYPYFPTRAKEVDPNLKAVQIITWNPMDDASNGTGGYVFNSSWDQAIDAGTYGQGLVTSAAKIQLQDPDLDILFIHYDECDAAGHGTGFDLNSPTYMNAIQTVDTEIGEVMKALMKRPTFADEDWLVLCTTDHGGNGYGHGGNSNTERHIWWFAAAESLPKMTVTGADPGSYQMPTNPVNPTLLETTPVLTDIAVTAIDWILPFDAPKNHTNWGLDGKSWIPDSLSIIDTNTVGFDERILATNVKFYPNPAQNELTIESTSTEQVQLLMLSLTGAAAVEMNINEGKTTIDVSNFAKGIYIIRLSSTEAVITQKVIIE</sequence>
<organism evidence="3 4">
    <name type="scientific">Owenweeksia hongkongensis (strain DSM 17368 / CIP 108786 / JCM 12287 / NRRL B-23963 / UST20020801)</name>
    <dbReference type="NCBI Taxonomy" id="926562"/>
    <lineage>
        <taxon>Bacteria</taxon>
        <taxon>Pseudomonadati</taxon>
        <taxon>Bacteroidota</taxon>
        <taxon>Flavobacteriia</taxon>
        <taxon>Flavobacteriales</taxon>
        <taxon>Owenweeksiaceae</taxon>
        <taxon>Owenweeksia</taxon>
    </lineage>
</organism>
<dbReference type="KEGG" id="oho:Oweho_2323"/>
<dbReference type="EMBL" id="CP003156">
    <property type="protein sequence ID" value="AEV33295.1"/>
    <property type="molecule type" value="Genomic_DNA"/>
</dbReference>
<feature type="domain" description="Secretion system C-terminal sorting" evidence="2">
    <location>
        <begin position="350"/>
        <end position="419"/>
    </location>
</feature>